<gene>
    <name evidence="3" type="ORF">FRX31_031688</name>
</gene>
<name>A0A7J6V3L0_THATH</name>
<dbReference type="OrthoDB" id="591557at2759"/>
<dbReference type="Pfam" id="PF08268">
    <property type="entry name" value="FBA_3"/>
    <property type="match status" value="1"/>
</dbReference>
<sequence length="207" mass="23440">MLIRPVIQISCSISSRHTRSQVKVCSLGTGLWRNLEELPCKICNTWKPVVLVGGSLYLFVARPGSSSYDVLVSFDLIHESFHEIPQPDGLDLSMFLQYQTPKLGELGMLFICSSSGDQVEFRIWVMEKYGAVTSWTELFRISSQLLVPHLLDNLTLLGVAKNKDLIFLRSRRTILLYNPQTTLLDENLVPSNLRDTNSHKTPESKET</sequence>
<dbReference type="Proteomes" id="UP000554482">
    <property type="component" value="Unassembled WGS sequence"/>
</dbReference>
<feature type="compositionally biased region" description="Basic and acidic residues" evidence="1">
    <location>
        <begin position="196"/>
        <end position="207"/>
    </location>
</feature>
<dbReference type="EMBL" id="JABWDY010039680">
    <property type="protein sequence ID" value="KAF5178725.1"/>
    <property type="molecule type" value="Genomic_DNA"/>
</dbReference>
<organism evidence="3 4">
    <name type="scientific">Thalictrum thalictroides</name>
    <name type="common">Rue-anemone</name>
    <name type="synonym">Anemone thalictroides</name>
    <dbReference type="NCBI Taxonomy" id="46969"/>
    <lineage>
        <taxon>Eukaryota</taxon>
        <taxon>Viridiplantae</taxon>
        <taxon>Streptophyta</taxon>
        <taxon>Embryophyta</taxon>
        <taxon>Tracheophyta</taxon>
        <taxon>Spermatophyta</taxon>
        <taxon>Magnoliopsida</taxon>
        <taxon>Ranunculales</taxon>
        <taxon>Ranunculaceae</taxon>
        <taxon>Thalictroideae</taxon>
        <taxon>Thalictrum</taxon>
    </lineage>
</organism>
<dbReference type="NCBIfam" id="TIGR01640">
    <property type="entry name" value="F_box_assoc_1"/>
    <property type="match status" value="1"/>
</dbReference>
<dbReference type="PANTHER" id="PTHR31672">
    <property type="entry name" value="BNACNNG10540D PROTEIN"/>
    <property type="match status" value="1"/>
</dbReference>
<dbReference type="PANTHER" id="PTHR31672:SF13">
    <property type="entry name" value="F-BOX PROTEIN CPR30-LIKE"/>
    <property type="match status" value="1"/>
</dbReference>
<evidence type="ECO:0000313" key="3">
    <source>
        <dbReference type="EMBL" id="KAF5178725.1"/>
    </source>
</evidence>
<feature type="region of interest" description="Disordered" evidence="1">
    <location>
        <begin position="188"/>
        <end position="207"/>
    </location>
</feature>
<keyword evidence="4" id="KW-1185">Reference proteome</keyword>
<dbReference type="InterPro" id="IPR017451">
    <property type="entry name" value="F-box-assoc_interact_dom"/>
</dbReference>
<dbReference type="AlphaFoldDB" id="A0A7J6V3L0"/>
<evidence type="ECO:0000313" key="4">
    <source>
        <dbReference type="Proteomes" id="UP000554482"/>
    </source>
</evidence>
<dbReference type="InterPro" id="IPR050796">
    <property type="entry name" value="SCF_F-box_component"/>
</dbReference>
<protein>
    <recommendedName>
        <fullName evidence="2">F-box associated beta-propeller type 3 domain-containing protein</fullName>
    </recommendedName>
</protein>
<proteinExistence type="predicted"/>
<dbReference type="InterPro" id="IPR013187">
    <property type="entry name" value="F-box-assoc_dom_typ3"/>
</dbReference>
<evidence type="ECO:0000256" key="1">
    <source>
        <dbReference type="SAM" id="MobiDB-lite"/>
    </source>
</evidence>
<accession>A0A7J6V3L0</accession>
<comment type="caution">
    <text evidence="3">The sequence shown here is derived from an EMBL/GenBank/DDBJ whole genome shotgun (WGS) entry which is preliminary data.</text>
</comment>
<feature type="domain" description="F-box associated beta-propeller type 3" evidence="2">
    <location>
        <begin position="15"/>
        <end position="182"/>
    </location>
</feature>
<evidence type="ECO:0000259" key="2">
    <source>
        <dbReference type="Pfam" id="PF08268"/>
    </source>
</evidence>
<reference evidence="3 4" key="1">
    <citation type="submission" date="2020-06" db="EMBL/GenBank/DDBJ databases">
        <title>Transcriptomic and genomic resources for Thalictrum thalictroides and T. hernandezii: Facilitating candidate gene discovery in an emerging model plant lineage.</title>
        <authorList>
            <person name="Arias T."/>
            <person name="Riano-Pachon D.M."/>
            <person name="Di Stilio V.S."/>
        </authorList>
    </citation>
    <scope>NUCLEOTIDE SEQUENCE [LARGE SCALE GENOMIC DNA]</scope>
    <source>
        <strain evidence="4">cv. WT478/WT964</strain>
        <tissue evidence="3">Leaves</tissue>
    </source>
</reference>